<evidence type="ECO:0000313" key="2">
    <source>
        <dbReference type="Proteomes" id="UP000012164"/>
    </source>
</evidence>
<evidence type="ECO:0000313" key="1">
    <source>
        <dbReference type="EMBL" id="EMJ36454.1"/>
    </source>
</evidence>
<reference evidence="1 2" key="1">
    <citation type="submission" date="2013-01" db="EMBL/GenBank/DDBJ databases">
        <authorList>
            <person name="Harkins D.M."/>
            <person name="Durkin A.S."/>
            <person name="Brinkac L.M."/>
            <person name="Haft D.H."/>
            <person name="Selengut J.D."/>
            <person name="Sanka R."/>
            <person name="DePew J."/>
            <person name="Purushe J."/>
            <person name="Peacock S.J."/>
            <person name="Thaipadungpanit J."/>
            <person name="Wuthiekanun V.W."/>
            <person name="Day N.P."/>
            <person name="Vinetz J.M."/>
            <person name="Sutton G.G."/>
            <person name="Nierman W.C."/>
            <person name="Fouts D.E."/>
        </authorList>
    </citation>
    <scope>NUCLEOTIDE SEQUENCE [LARGE SCALE GENOMIC DNA]</scope>
    <source>
        <strain evidence="1 2">FPW1039</strain>
    </source>
</reference>
<organism evidence="1 2">
    <name type="scientific">Leptospira interrogans str. FPW1039</name>
    <dbReference type="NCBI Taxonomy" id="1193040"/>
    <lineage>
        <taxon>Bacteria</taxon>
        <taxon>Pseudomonadati</taxon>
        <taxon>Spirochaetota</taxon>
        <taxon>Spirochaetia</taxon>
        <taxon>Leptospirales</taxon>
        <taxon>Leptospiraceae</taxon>
        <taxon>Leptospira</taxon>
    </lineage>
</organism>
<proteinExistence type="predicted"/>
<dbReference type="EMBL" id="AKWR02000125">
    <property type="protein sequence ID" value="EMJ36454.1"/>
    <property type="molecule type" value="Genomic_DNA"/>
</dbReference>
<dbReference type="Proteomes" id="UP000012164">
    <property type="component" value="Unassembled WGS sequence"/>
</dbReference>
<name>A0A0F6IEH9_LEPIR</name>
<accession>A0A0F6IEH9</accession>
<sequence>MALLTMDRSARDRTLQLDLSDKEELDFRMCCKLENKFFTSIHSSFDFYYSNV</sequence>
<dbReference type="AlphaFoldDB" id="A0A0F6IEH9"/>
<gene>
    <name evidence="1" type="ORF">LEP1GSC079_4770</name>
</gene>
<comment type="caution">
    <text evidence="1">The sequence shown here is derived from an EMBL/GenBank/DDBJ whole genome shotgun (WGS) entry which is preliminary data.</text>
</comment>
<protein>
    <submittedName>
        <fullName evidence="1">Uncharacterized protein</fullName>
    </submittedName>
</protein>